<evidence type="ECO:0000313" key="4">
    <source>
        <dbReference type="Proteomes" id="UP000184267"/>
    </source>
</evidence>
<comment type="caution">
    <text evidence="3">The sequence shown here is derived from an EMBL/GenBank/DDBJ whole genome shotgun (WGS) entry which is preliminary data.</text>
</comment>
<evidence type="ECO:0000313" key="3">
    <source>
        <dbReference type="EMBL" id="OJT03460.1"/>
    </source>
</evidence>
<evidence type="ECO:0000256" key="1">
    <source>
        <dbReference type="SAM" id="MobiDB-lite"/>
    </source>
</evidence>
<gene>
    <name evidence="3" type="ORF">TRAPUB_5879</name>
</gene>
<proteinExistence type="predicted"/>
<reference evidence="3 4" key="1">
    <citation type="submission" date="2016-10" db="EMBL/GenBank/DDBJ databases">
        <title>Genome sequence of the basidiomycete white-rot fungus Trametes pubescens.</title>
        <authorList>
            <person name="Makela M.R."/>
            <person name="Granchi Z."/>
            <person name="Peng M."/>
            <person name="De Vries R.P."/>
            <person name="Grigoriev I."/>
            <person name="Riley R."/>
            <person name="Hilden K."/>
        </authorList>
    </citation>
    <scope>NUCLEOTIDE SEQUENCE [LARGE SCALE GENOMIC DNA]</scope>
    <source>
        <strain evidence="3 4">FBCC735</strain>
    </source>
</reference>
<dbReference type="Proteomes" id="UP000184267">
    <property type="component" value="Unassembled WGS sequence"/>
</dbReference>
<name>A0A1M2V746_TRAPU</name>
<evidence type="ECO:0000259" key="2">
    <source>
        <dbReference type="Pfam" id="PF17667"/>
    </source>
</evidence>
<accession>A0A1M2V746</accession>
<dbReference type="InterPro" id="IPR011009">
    <property type="entry name" value="Kinase-like_dom_sf"/>
</dbReference>
<dbReference type="Gene3D" id="1.10.510.10">
    <property type="entry name" value="Transferase(Phosphotransferase) domain 1"/>
    <property type="match status" value="1"/>
</dbReference>
<dbReference type="Pfam" id="PF17667">
    <property type="entry name" value="Pkinase_fungal"/>
    <property type="match status" value="2"/>
</dbReference>
<dbReference type="SUPFAM" id="SSF56112">
    <property type="entry name" value="Protein kinase-like (PK-like)"/>
    <property type="match status" value="1"/>
</dbReference>
<dbReference type="EMBL" id="MNAD01001612">
    <property type="protein sequence ID" value="OJT03460.1"/>
    <property type="molecule type" value="Genomic_DNA"/>
</dbReference>
<feature type="domain" description="Fungal-type protein kinase" evidence="2">
    <location>
        <begin position="318"/>
        <end position="447"/>
    </location>
</feature>
<feature type="domain" description="Fungal-type protein kinase" evidence="2">
    <location>
        <begin position="78"/>
        <end position="169"/>
    </location>
</feature>
<dbReference type="OrthoDB" id="5584477at2759"/>
<dbReference type="InterPro" id="IPR040976">
    <property type="entry name" value="Pkinase_fungal"/>
</dbReference>
<dbReference type="PANTHER" id="PTHR38248">
    <property type="entry name" value="FUNK1 6"/>
    <property type="match status" value="1"/>
</dbReference>
<sequence>MLNRCGHCHGFQFIPIHEKGAVGSKDCVWAAAWPNKDAPLKKFVTLRPTELRLDPVHRYPMDLPIICYSLDDAQHDPFNDIRLELELDSDAARKLAQVLEQAQNLFRYQHRKFCYAIVFFGCHARILRIDHSGTTFSTYINCSRDATHLINFLRNFSHASPADRGIDLTAEYVPHDSPLGKKMQLRAQLNKDSDNPADYPRKLFERSLKEDWPWFKLPVGEGASRREFLVGRPLYERLGALPDTLSRGYVALDVDDPDQRLIFLKDMWRLRYDEQLREGDTVARLNAAGVPYVPTLVCHGVVDDQVTLSDRLISDKSNESREHYRIAIREVAKSLSKFSDSKELLSALKCCVIAHSRALEIPILHRDISVGNILLVWNNELEKWDGMLTDWELATDFSDECKHNGKPALSVGTRAFAAVRLLDEAHGPPDRQAEDDLESFLHVLIFMGVSYINSNLQNVAAFLQRYFYEDNYQDLQRGSYRARCVREGKIPITQPKKGPPTELRFALPSGAGGRSMRRPRYTHPLNDVVQQLFEWLHARYEVLPEMWRYPKHGIPEGSDSETFTTQRMLDLFDAALQDPRWPVEDKCEDRCPNHKTNVRIMRTAVRMVLPDDVPILRVKVRERPEMELPAAKRRRRA</sequence>
<organism evidence="3 4">
    <name type="scientific">Trametes pubescens</name>
    <name type="common">White-rot fungus</name>
    <dbReference type="NCBI Taxonomy" id="154538"/>
    <lineage>
        <taxon>Eukaryota</taxon>
        <taxon>Fungi</taxon>
        <taxon>Dikarya</taxon>
        <taxon>Basidiomycota</taxon>
        <taxon>Agaricomycotina</taxon>
        <taxon>Agaricomycetes</taxon>
        <taxon>Polyporales</taxon>
        <taxon>Polyporaceae</taxon>
        <taxon>Trametes</taxon>
    </lineage>
</organism>
<dbReference type="PANTHER" id="PTHR38248:SF2">
    <property type="entry name" value="FUNK1 11"/>
    <property type="match status" value="1"/>
</dbReference>
<protein>
    <recommendedName>
        <fullName evidence="2">Fungal-type protein kinase domain-containing protein</fullName>
    </recommendedName>
</protein>
<keyword evidence="4" id="KW-1185">Reference proteome</keyword>
<feature type="region of interest" description="Disordered" evidence="1">
    <location>
        <begin position="491"/>
        <end position="519"/>
    </location>
</feature>
<dbReference type="AlphaFoldDB" id="A0A1M2V746"/>